<evidence type="ECO:0000313" key="14">
    <source>
        <dbReference type="Proteomes" id="UP000694871"/>
    </source>
</evidence>
<evidence type="ECO:0000256" key="10">
    <source>
        <dbReference type="ARBA" id="ARBA00023004"/>
    </source>
</evidence>
<dbReference type="PRINTS" id="PR01684">
    <property type="entry name" value="EP450ICYP2A"/>
</dbReference>
<dbReference type="PRINTS" id="PR00385">
    <property type="entry name" value="P450"/>
</dbReference>
<dbReference type="PRINTS" id="PR00463">
    <property type="entry name" value="EP450I"/>
</dbReference>
<dbReference type="PANTHER" id="PTHR24300">
    <property type="entry name" value="CYTOCHROME P450 508A4-RELATED"/>
    <property type="match status" value="1"/>
</dbReference>
<dbReference type="Proteomes" id="UP000694871">
    <property type="component" value="Unplaced"/>
</dbReference>
<evidence type="ECO:0000256" key="11">
    <source>
        <dbReference type="ARBA" id="ARBA00023136"/>
    </source>
</evidence>
<name>A0ABM1JM22_GEKJA</name>
<organism evidence="14 15">
    <name type="scientific">Gekko japonicus</name>
    <name type="common">Schlegel's Japanese gecko</name>
    <dbReference type="NCBI Taxonomy" id="146911"/>
    <lineage>
        <taxon>Eukaryota</taxon>
        <taxon>Metazoa</taxon>
        <taxon>Chordata</taxon>
        <taxon>Craniata</taxon>
        <taxon>Vertebrata</taxon>
        <taxon>Euteleostomi</taxon>
        <taxon>Lepidosauria</taxon>
        <taxon>Squamata</taxon>
        <taxon>Bifurcata</taxon>
        <taxon>Gekkota</taxon>
        <taxon>Gekkonidae</taxon>
        <taxon>Gekkoninae</taxon>
        <taxon>Gekko</taxon>
    </lineage>
</organism>
<evidence type="ECO:0000256" key="9">
    <source>
        <dbReference type="ARBA" id="ARBA00023002"/>
    </source>
</evidence>
<evidence type="ECO:0000313" key="15">
    <source>
        <dbReference type="RefSeq" id="XP_015262509.1"/>
    </source>
</evidence>
<reference evidence="15" key="1">
    <citation type="submission" date="2025-08" db="UniProtKB">
        <authorList>
            <consortium name="RefSeq"/>
        </authorList>
    </citation>
    <scope>IDENTIFICATION</scope>
</reference>
<dbReference type="InterPro" id="IPR050182">
    <property type="entry name" value="Cytochrome_P450_fam2"/>
</dbReference>
<dbReference type="InterPro" id="IPR017972">
    <property type="entry name" value="Cyt_P450_CS"/>
</dbReference>
<dbReference type="PANTHER" id="PTHR24300:SF424">
    <property type="entry name" value="CYTOCHROME P450"/>
    <property type="match status" value="1"/>
</dbReference>
<keyword evidence="13" id="KW-1133">Transmembrane helix</keyword>
<keyword evidence="5 12" id="KW-0349">Heme</keyword>
<sequence>MSQAATVGREGGGPGGQTSTMELASALTVILAICLVVITAKRKMSSHGRLPPGPTPLPLIGNFLQIKAAETCKSLIKLSEKYGPVFTVYLGNRPVVVLCGHDAVKEALVDKAEEFSGRKTMPTLERTFREHGVVFANGERWKQLRRFSLTVLRNFGMGKKTIEERIQEEAQFLLEEFRKTNEKPFDNTYFLSRAVSNVICSIVFGDRFNYQDKEFQALMEMMNNSFREMSTAWSQFYDIYANILKYFPGPHTKIYDILEDMRRFIAKRAEKNRETLDLNSPRDFIDCFLIQMEKEKNNPDSEFNVKNLELTTLNLFFAGTETVSSTLRYGFLLLMKCPEVQEKMHEEIDRVIGQNRAPNIEDRNQMPYTDAVIHEVQRVSDLIPMDVPHMVIRDTEFRGYLIPKGTEVYPVLSTVLNDPKKFKNPRQFNPENFLDANGSFKKNDAFVPFSSGKRICLGEALARMELFLFFTTVLQSFRLKPLVPPEEIDTTPLESGFANIVPMYQMCMVPR</sequence>
<evidence type="ECO:0000256" key="4">
    <source>
        <dbReference type="ARBA" id="ARBA00010617"/>
    </source>
</evidence>
<dbReference type="RefSeq" id="XP_015262509.1">
    <property type="nucleotide sequence ID" value="XM_015407023.1"/>
</dbReference>
<feature type="transmembrane region" description="Helical" evidence="13">
    <location>
        <begin position="23"/>
        <end position="40"/>
    </location>
</feature>
<comment type="similarity">
    <text evidence="4 12">Belongs to the cytochrome P450 family.</text>
</comment>
<keyword evidence="10 12" id="KW-0408">Iron</keyword>
<keyword evidence="6 12" id="KW-0479">Metal-binding</keyword>
<evidence type="ECO:0000256" key="1">
    <source>
        <dbReference type="ARBA" id="ARBA00001971"/>
    </source>
</evidence>
<dbReference type="GeneID" id="107106818"/>
<evidence type="ECO:0000256" key="8">
    <source>
        <dbReference type="ARBA" id="ARBA00022848"/>
    </source>
</evidence>
<keyword evidence="9 12" id="KW-0560">Oxidoreductase</keyword>
<dbReference type="CDD" id="cd11026">
    <property type="entry name" value="CYP2"/>
    <property type="match status" value="1"/>
</dbReference>
<keyword evidence="13" id="KW-0812">Transmembrane</keyword>
<evidence type="ECO:0000256" key="13">
    <source>
        <dbReference type="SAM" id="Phobius"/>
    </source>
</evidence>
<dbReference type="InterPro" id="IPR008067">
    <property type="entry name" value="Cyt_P450_E_grp-I_CYP2A-like"/>
</dbReference>
<dbReference type="InterPro" id="IPR001128">
    <property type="entry name" value="Cyt_P450"/>
</dbReference>
<protein>
    <submittedName>
        <fullName evidence="15">Cytochrome P450 2G1-like isoform X1</fullName>
    </submittedName>
</protein>
<proteinExistence type="inferred from homology"/>
<accession>A0ABM1JM22</accession>
<keyword evidence="7" id="KW-0256">Endoplasmic reticulum</keyword>
<gene>
    <name evidence="15" type="primary">LOC107106818</name>
</gene>
<keyword evidence="8" id="KW-0492">Microsome</keyword>
<dbReference type="SUPFAM" id="SSF48264">
    <property type="entry name" value="Cytochrome P450"/>
    <property type="match status" value="1"/>
</dbReference>
<dbReference type="InterPro" id="IPR036396">
    <property type="entry name" value="Cyt_P450_sf"/>
</dbReference>
<evidence type="ECO:0000256" key="3">
    <source>
        <dbReference type="ARBA" id="ARBA00004586"/>
    </source>
</evidence>
<evidence type="ECO:0000256" key="7">
    <source>
        <dbReference type="ARBA" id="ARBA00022824"/>
    </source>
</evidence>
<keyword evidence="14" id="KW-1185">Reference proteome</keyword>
<evidence type="ECO:0000256" key="12">
    <source>
        <dbReference type="RuleBase" id="RU000461"/>
    </source>
</evidence>
<dbReference type="InterPro" id="IPR002401">
    <property type="entry name" value="Cyt_P450_E_grp-I"/>
</dbReference>
<comment type="subcellular location">
    <subcellularLocation>
        <location evidence="3">Endoplasmic reticulum membrane</location>
    </subcellularLocation>
    <subcellularLocation>
        <location evidence="2">Microsome membrane</location>
    </subcellularLocation>
</comment>
<dbReference type="PROSITE" id="PS00086">
    <property type="entry name" value="CYTOCHROME_P450"/>
    <property type="match status" value="1"/>
</dbReference>
<keyword evidence="12" id="KW-0503">Monooxygenase</keyword>
<dbReference type="Pfam" id="PF00067">
    <property type="entry name" value="p450"/>
    <property type="match status" value="1"/>
</dbReference>
<evidence type="ECO:0000256" key="2">
    <source>
        <dbReference type="ARBA" id="ARBA00004524"/>
    </source>
</evidence>
<keyword evidence="11 13" id="KW-0472">Membrane</keyword>
<evidence type="ECO:0000256" key="6">
    <source>
        <dbReference type="ARBA" id="ARBA00022723"/>
    </source>
</evidence>
<comment type="cofactor">
    <cofactor evidence="1">
        <name>heme</name>
        <dbReference type="ChEBI" id="CHEBI:30413"/>
    </cofactor>
</comment>
<evidence type="ECO:0000256" key="5">
    <source>
        <dbReference type="ARBA" id="ARBA00022617"/>
    </source>
</evidence>
<dbReference type="Gene3D" id="1.10.630.10">
    <property type="entry name" value="Cytochrome P450"/>
    <property type="match status" value="1"/>
</dbReference>